<dbReference type="Pfam" id="PF07157">
    <property type="entry name" value="DNA_circ_N"/>
    <property type="match status" value="1"/>
</dbReference>
<dbReference type="InterPro" id="IPR009826">
    <property type="entry name" value="DNA_circ_N"/>
</dbReference>
<protein>
    <recommendedName>
        <fullName evidence="1">DNA circulation N-terminal domain-containing protein</fullName>
    </recommendedName>
</protein>
<gene>
    <name evidence="2" type="ORF">C7A17_12985</name>
</gene>
<dbReference type="EMBL" id="CP027657">
    <property type="protein sequence ID" value="AVO53645.1"/>
    <property type="molecule type" value="Genomic_DNA"/>
</dbReference>
<name>A0A2R3QPD2_ECTME</name>
<dbReference type="Proteomes" id="UP000238327">
    <property type="component" value="Chromosome"/>
</dbReference>
<dbReference type="OrthoDB" id="378644at2"/>
<feature type="domain" description="DNA circulation N-terminal" evidence="1">
    <location>
        <begin position="12"/>
        <end position="92"/>
    </location>
</feature>
<sequence>MSWRDRIDPELRGSYGGVPFYVTSSKASAGRRWTEEEKPNADGAFFADKGRAIKSWTLQLFVAGENYDEQRDKLLDALNAPGAAELVNPFLGGKPISAVATSVSFDERTSLGGMCEFTVTFKESGLPASLDTTLDTQREVGQAATLAEAVTEKDFLDRWSVEGLTGRSLASIEQALASEIDSLDQIAGGIAEEITQVIRFPMNIAGLVLGGYNRIRNAVMRPLHALNLYSGNSLLSLDGAAPLRLALGTPARTVRRLRELASAGSQVLLPAADSPESIRIAGNLLAASQLNGRLAATTAARVVAETDWLSRQDAAAAGRDALALIDRELKTAEPISDEVYNALVELRAALSNDLRTRALAIPNLTEYTPQLTLPALLVAHRLYGDAKRADEICVRNNVRHPGALRGGMTLEVLSE</sequence>
<evidence type="ECO:0000259" key="1">
    <source>
        <dbReference type="Pfam" id="PF07157"/>
    </source>
</evidence>
<organism evidence="2 3">
    <name type="scientific">Ectopseudomonas mendocina</name>
    <name type="common">Pseudomonas mendocina</name>
    <dbReference type="NCBI Taxonomy" id="300"/>
    <lineage>
        <taxon>Bacteria</taxon>
        <taxon>Pseudomonadati</taxon>
        <taxon>Pseudomonadota</taxon>
        <taxon>Gammaproteobacteria</taxon>
        <taxon>Pseudomonadales</taxon>
        <taxon>Pseudomonadaceae</taxon>
        <taxon>Ectopseudomonas</taxon>
    </lineage>
</organism>
<dbReference type="AlphaFoldDB" id="A0A2R3QPD2"/>
<evidence type="ECO:0000313" key="2">
    <source>
        <dbReference type="EMBL" id="AVO53645.1"/>
    </source>
</evidence>
<dbReference type="RefSeq" id="WP_106738429.1">
    <property type="nucleotide sequence ID" value="NZ_CP027657.1"/>
</dbReference>
<proteinExistence type="predicted"/>
<reference evidence="2 3" key="1">
    <citation type="submission" date="2018-03" db="EMBL/GenBank/DDBJ databases">
        <title>Complete genome sequence and methylome analysis of Pseudomonas mendocina NEB 698.</title>
        <authorList>
            <person name="Morgan R.D."/>
        </authorList>
    </citation>
    <scope>NUCLEOTIDE SEQUENCE [LARGE SCALE GENOMIC DNA]</scope>
    <source>
        <strain evidence="2 3">NEB698</strain>
    </source>
</reference>
<accession>A0A2R3QPD2</accession>
<evidence type="ECO:0000313" key="3">
    <source>
        <dbReference type="Proteomes" id="UP000238327"/>
    </source>
</evidence>